<dbReference type="PROSITE" id="PS50893">
    <property type="entry name" value="ABC_TRANSPORTER_2"/>
    <property type="match status" value="1"/>
</dbReference>
<keyword evidence="2" id="KW-0813">Transport</keyword>
<dbReference type="InterPro" id="IPR003439">
    <property type="entry name" value="ABC_transporter-like_ATP-bd"/>
</dbReference>
<dbReference type="Gene3D" id="2.70.50.60">
    <property type="entry name" value="abc- transporter (atp binding component) like domain"/>
    <property type="match status" value="1"/>
</dbReference>
<gene>
    <name evidence="6" type="ORF">IU514_18290</name>
</gene>
<dbReference type="InterPro" id="IPR029439">
    <property type="entry name" value="Wzt_C"/>
</dbReference>
<dbReference type="InterPro" id="IPR015860">
    <property type="entry name" value="ABC_transpr_TagH-like"/>
</dbReference>
<evidence type="ECO:0000256" key="3">
    <source>
        <dbReference type="ARBA" id="ARBA00022741"/>
    </source>
</evidence>
<dbReference type="PANTHER" id="PTHR46743:SF2">
    <property type="entry name" value="TEICHOIC ACIDS EXPORT ATP-BINDING PROTEIN TAGH"/>
    <property type="match status" value="1"/>
</dbReference>
<proteinExistence type="inferred from homology"/>
<dbReference type="Pfam" id="PF00005">
    <property type="entry name" value="ABC_tran"/>
    <property type="match status" value="1"/>
</dbReference>
<dbReference type="CDD" id="cd10147">
    <property type="entry name" value="Wzt_C-like"/>
    <property type="match status" value="1"/>
</dbReference>
<protein>
    <submittedName>
        <fullName evidence="6">ABC transporter ATP-binding protein</fullName>
    </submittedName>
</protein>
<comment type="similarity">
    <text evidence="1">Belongs to the ABC transporter superfamily.</text>
</comment>
<dbReference type="EMBL" id="JADLZT010000012">
    <property type="protein sequence ID" value="MBF6025983.1"/>
    <property type="molecule type" value="Genomic_DNA"/>
</dbReference>
<dbReference type="InterPro" id="IPR050683">
    <property type="entry name" value="Bact_Polysacc_Export_ATP-bd"/>
</dbReference>
<accession>A0ABS0BCI9</accession>
<evidence type="ECO:0000313" key="6">
    <source>
        <dbReference type="EMBL" id="MBF6025983.1"/>
    </source>
</evidence>
<dbReference type="InterPro" id="IPR003593">
    <property type="entry name" value="AAA+_ATPase"/>
</dbReference>
<sequence length="472" mass="52305">MTAMHPVPDSIAPERDVVINVDSVSKCYQIYARPEDRLKQSLLPRIQRMAGMQQRAYYKEFWALKGVSVQIRKGETVGIIGRNGSGKSTLLQTICGTLTPTGGAVDVRGRVAALLELGAGFNPEFTGRENVYMNGALLGLSREELEQRFDSILAFADIGEFIDQPVKTYSSGMYVRLAFAVIAHADADVLVVDEALSVGDVYFGQKCMRFLRDFMKRGTVLFVSHDTSAVINLCDRVIWMQNGQVHREGPTKEVTAEYLEDLFYEDQARDLAEAATPALDVFRVPELAPRDMRQDMLDSSTLRNDIQVFSFLRDSSAFGTGSARIIDAAFQDMDGRPLSWVVGGQAVRLTVTCQAIEELHTPILGFEVYDRLGQTIFADNTYLSTLTRPVRVAAGQVVMATFEFRMPLMREGDYTISVAVAEGTQEAHVQHHWLHEALALHVHATPVCLGLMGVPMQEIRLDLVGSSESQIA</sequence>
<evidence type="ECO:0000259" key="5">
    <source>
        <dbReference type="PROSITE" id="PS50893"/>
    </source>
</evidence>
<dbReference type="SMART" id="SM00382">
    <property type="entry name" value="AAA"/>
    <property type="match status" value="1"/>
</dbReference>
<evidence type="ECO:0000256" key="4">
    <source>
        <dbReference type="ARBA" id="ARBA00022840"/>
    </source>
</evidence>
<dbReference type="Proteomes" id="UP001429984">
    <property type="component" value="Unassembled WGS sequence"/>
</dbReference>
<dbReference type="CDD" id="cd03220">
    <property type="entry name" value="ABC_KpsT_Wzt"/>
    <property type="match status" value="1"/>
</dbReference>
<dbReference type="Pfam" id="PF14524">
    <property type="entry name" value="Wzt_C"/>
    <property type="match status" value="1"/>
</dbReference>
<keyword evidence="4 6" id="KW-0067">ATP-binding</keyword>
<dbReference type="GO" id="GO:0005524">
    <property type="term" value="F:ATP binding"/>
    <property type="evidence" value="ECO:0007669"/>
    <property type="project" value="UniProtKB-KW"/>
</dbReference>
<organism evidence="6 7">
    <name type="scientific">Lysobacter niastensis</name>
    <dbReference type="NCBI Taxonomy" id="380629"/>
    <lineage>
        <taxon>Bacteria</taxon>
        <taxon>Pseudomonadati</taxon>
        <taxon>Pseudomonadota</taxon>
        <taxon>Gammaproteobacteria</taxon>
        <taxon>Lysobacterales</taxon>
        <taxon>Lysobacteraceae</taxon>
        <taxon>Lysobacter</taxon>
    </lineage>
</organism>
<feature type="domain" description="ABC transporter" evidence="5">
    <location>
        <begin position="47"/>
        <end position="267"/>
    </location>
</feature>
<evidence type="ECO:0000256" key="1">
    <source>
        <dbReference type="ARBA" id="ARBA00005417"/>
    </source>
</evidence>
<evidence type="ECO:0000256" key="2">
    <source>
        <dbReference type="ARBA" id="ARBA00022448"/>
    </source>
</evidence>
<dbReference type="Gene3D" id="3.40.50.300">
    <property type="entry name" value="P-loop containing nucleotide triphosphate hydrolases"/>
    <property type="match status" value="1"/>
</dbReference>
<dbReference type="PANTHER" id="PTHR46743">
    <property type="entry name" value="TEICHOIC ACIDS EXPORT ATP-BINDING PROTEIN TAGH"/>
    <property type="match status" value="1"/>
</dbReference>
<name>A0ABS0BCI9_9GAMM</name>
<keyword evidence="3" id="KW-0547">Nucleotide-binding</keyword>
<dbReference type="InterPro" id="IPR027417">
    <property type="entry name" value="P-loop_NTPase"/>
</dbReference>
<dbReference type="SUPFAM" id="SSF52540">
    <property type="entry name" value="P-loop containing nucleoside triphosphate hydrolases"/>
    <property type="match status" value="1"/>
</dbReference>
<reference evidence="6 7" key="1">
    <citation type="submission" date="2020-11" db="EMBL/GenBank/DDBJ databases">
        <title>Draft Genome Sequence and Secondary Metabolite Biosynthetic Potential of the Lysobacter niastensis Type strain DSM 18481.</title>
        <authorList>
            <person name="Turrini P."/>
            <person name="Artuso I."/>
            <person name="Tescari M."/>
            <person name="Lugli G.A."/>
            <person name="Frangipani E."/>
            <person name="Ventura M."/>
            <person name="Visca P."/>
        </authorList>
    </citation>
    <scope>NUCLEOTIDE SEQUENCE [LARGE SCALE GENOMIC DNA]</scope>
    <source>
        <strain evidence="6 7">DSM 18481</strain>
    </source>
</reference>
<keyword evidence="7" id="KW-1185">Reference proteome</keyword>
<evidence type="ECO:0000313" key="7">
    <source>
        <dbReference type="Proteomes" id="UP001429984"/>
    </source>
</evidence>
<comment type="caution">
    <text evidence="6">The sequence shown here is derived from an EMBL/GenBank/DDBJ whole genome shotgun (WGS) entry which is preliminary data.</text>
</comment>